<protein>
    <submittedName>
        <fullName evidence="2">(rape) hypothetical protein</fullName>
    </submittedName>
</protein>
<sequence>FKLRKPLVFQAPQAPGFQSSPSPWFSTPQAPDFQVPQALCFKAPQAPGVRTPQTLTVPPAFFLISFFLQSFILIVFLITFLYNGPSKTAFTCFLLQMHIVS</sequence>
<proteinExistence type="predicted"/>
<keyword evidence="1" id="KW-1133">Transmembrane helix</keyword>
<feature type="non-terminal residue" evidence="2">
    <location>
        <position position="1"/>
    </location>
</feature>
<feature type="non-terminal residue" evidence="2">
    <location>
        <position position="101"/>
    </location>
</feature>
<organism evidence="2">
    <name type="scientific">Brassica napus</name>
    <name type="common">Rape</name>
    <dbReference type="NCBI Taxonomy" id="3708"/>
    <lineage>
        <taxon>Eukaryota</taxon>
        <taxon>Viridiplantae</taxon>
        <taxon>Streptophyta</taxon>
        <taxon>Embryophyta</taxon>
        <taxon>Tracheophyta</taxon>
        <taxon>Spermatophyta</taxon>
        <taxon>Magnoliopsida</taxon>
        <taxon>eudicotyledons</taxon>
        <taxon>Gunneridae</taxon>
        <taxon>Pentapetalae</taxon>
        <taxon>rosids</taxon>
        <taxon>malvids</taxon>
        <taxon>Brassicales</taxon>
        <taxon>Brassicaceae</taxon>
        <taxon>Brassiceae</taxon>
        <taxon>Brassica</taxon>
    </lineage>
</organism>
<name>A0A816P4Z9_BRANA</name>
<dbReference type="AlphaFoldDB" id="A0A816P4Z9"/>
<feature type="transmembrane region" description="Helical" evidence="1">
    <location>
        <begin position="60"/>
        <end position="82"/>
    </location>
</feature>
<reference evidence="2" key="1">
    <citation type="submission" date="2021-01" db="EMBL/GenBank/DDBJ databases">
        <authorList>
            <consortium name="Genoscope - CEA"/>
            <person name="William W."/>
        </authorList>
    </citation>
    <scope>NUCLEOTIDE SEQUENCE</scope>
</reference>
<gene>
    <name evidence="2" type="ORF">DARMORV10_A09P33360.1</name>
</gene>
<accession>A0A816P4Z9</accession>
<keyword evidence="1" id="KW-0812">Transmembrane</keyword>
<dbReference type="Proteomes" id="UP001295469">
    <property type="component" value="Chromosome A09"/>
</dbReference>
<evidence type="ECO:0000256" key="1">
    <source>
        <dbReference type="SAM" id="Phobius"/>
    </source>
</evidence>
<dbReference type="EMBL" id="HG994363">
    <property type="protein sequence ID" value="CAF2044139.1"/>
    <property type="molecule type" value="Genomic_DNA"/>
</dbReference>
<evidence type="ECO:0000313" key="2">
    <source>
        <dbReference type="EMBL" id="CAF2044139.1"/>
    </source>
</evidence>
<keyword evidence="1" id="KW-0472">Membrane</keyword>